<dbReference type="PANTHER" id="PTHR46112">
    <property type="entry name" value="AMINOPEPTIDASE"/>
    <property type="match status" value="1"/>
</dbReference>
<protein>
    <recommendedName>
        <fullName evidence="1">Peptidase M24 domain-containing protein</fullName>
    </recommendedName>
</protein>
<dbReference type="Pfam" id="PF00557">
    <property type="entry name" value="Peptidase_M24"/>
    <property type="match status" value="1"/>
</dbReference>
<accession>A0A382FV59</accession>
<evidence type="ECO:0000313" key="2">
    <source>
        <dbReference type="EMBL" id="SVB66928.1"/>
    </source>
</evidence>
<sequence>ESYARSSKRQYASLGHGVGMATHDVGDHSKMLLPGMVFTIEPALRVPEENIYIRLEDLIIITETGAEVVSDFVPMDMRGIEKLMREKGMLDRYKSLTEKDYKKYLK</sequence>
<dbReference type="Gene3D" id="3.90.230.10">
    <property type="entry name" value="Creatinase/methionine aminopeptidase superfamily"/>
    <property type="match status" value="1"/>
</dbReference>
<feature type="domain" description="Peptidase M24" evidence="1">
    <location>
        <begin position="11"/>
        <end position="63"/>
    </location>
</feature>
<dbReference type="SUPFAM" id="SSF55920">
    <property type="entry name" value="Creatinase/aminopeptidase"/>
    <property type="match status" value="1"/>
</dbReference>
<dbReference type="InterPro" id="IPR036005">
    <property type="entry name" value="Creatinase/aminopeptidase-like"/>
</dbReference>
<dbReference type="PANTHER" id="PTHR46112:SF2">
    <property type="entry name" value="XAA-PRO AMINOPEPTIDASE P-RELATED"/>
    <property type="match status" value="1"/>
</dbReference>
<evidence type="ECO:0000259" key="1">
    <source>
        <dbReference type="Pfam" id="PF00557"/>
    </source>
</evidence>
<feature type="non-terminal residue" evidence="2">
    <location>
        <position position="1"/>
    </location>
</feature>
<dbReference type="EMBL" id="UINC01052054">
    <property type="protein sequence ID" value="SVB66928.1"/>
    <property type="molecule type" value="Genomic_DNA"/>
</dbReference>
<dbReference type="InterPro" id="IPR050659">
    <property type="entry name" value="Peptidase_M24B"/>
</dbReference>
<proteinExistence type="predicted"/>
<organism evidence="2">
    <name type="scientific">marine metagenome</name>
    <dbReference type="NCBI Taxonomy" id="408172"/>
    <lineage>
        <taxon>unclassified sequences</taxon>
        <taxon>metagenomes</taxon>
        <taxon>ecological metagenomes</taxon>
    </lineage>
</organism>
<reference evidence="2" key="1">
    <citation type="submission" date="2018-05" db="EMBL/GenBank/DDBJ databases">
        <authorList>
            <person name="Lanie J.A."/>
            <person name="Ng W.-L."/>
            <person name="Kazmierczak K.M."/>
            <person name="Andrzejewski T.M."/>
            <person name="Davidsen T.M."/>
            <person name="Wayne K.J."/>
            <person name="Tettelin H."/>
            <person name="Glass J.I."/>
            <person name="Rusch D."/>
            <person name="Podicherti R."/>
            <person name="Tsui H.-C.T."/>
            <person name="Winkler M.E."/>
        </authorList>
    </citation>
    <scope>NUCLEOTIDE SEQUENCE</scope>
</reference>
<dbReference type="AlphaFoldDB" id="A0A382FV59"/>
<dbReference type="InterPro" id="IPR000994">
    <property type="entry name" value="Pept_M24"/>
</dbReference>
<gene>
    <name evidence="2" type="ORF">METZ01_LOCUS219782</name>
</gene>
<name>A0A382FV59_9ZZZZ</name>